<dbReference type="CDD" id="cd14014">
    <property type="entry name" value="STKc_PknB_like"/>
    <property type="match status" value="1"/>
</dbReference>
<dbReference type="AlphaFoldDB" id="A0A0C2A6Q3"/>
<dbReference type="GO" id="GO:0005524">
    <property type="term" value="F:ATP binding"/>
    <property type="evidence" value="ECO:0007669"/>
    <property type="project" value="UniProtKB-UniRule"/>
</dbReference>
<accession>A0A0C2A6Q3</accession>
<dbReference type="PANTHER" id="PTHR43289">
    <property type="entry name" value="MITOGEN-ACTIVATED PROTEIN KINASE KINASE KINASE 20-RELATED"/>
    <property type="match status" value="1"/>
</dbReference>
<evidence type="ECO:0000256" key="1">
    <source>
        <dbReference type="ARBA" id="ARBA00022679"/>
    </source>
</evidence>
<reference evidence="7 8" key="1">
    <citation type="submission" date="2014-12" db="EMBL/GenBank/DDBJ databases">
        <title>Genome assembly of Enhygromyxa salina DSM 15201.</title>
        <authorList>
            <person name="Sharma G."/>
            <person name="Subramanian S."/>
        </authorList>
    </citation>
    <scope>NUCLEOTIDE SEQUENCE [LARGE SCALE GENOMIC DNA]</scope>
    <source>
        <strain evidence="7 8">DSM 15201</strain>
    </source>
</reference>
<evidence type="ECO:0000256" key="2">
    <source>
        <dbReference type="ARBA" id="ARBA00022741"/>
    </source>
</evidence>
<dbReference type="Pfam" id="PF00069">
    <property type="entry name" value="Pkinase"/>
    <property type="match status" value="1"/>
</dbReference>
<dbReference type="Gene3D" id="1.10.510.10">
    <property type="entry name" value="Transferase(Phosphotransferase) domain 1"/>
    <property type="match status" value="1"/>
</dbReference>
<keyword evidence="1" id="KW-0808">Transferase</keyword>
<keyword evidence="3 7" id="KW-0418">Kinase</keyword>
<dbReference type="SMART" id="SM00220">
    <property type="entry name" value="S_TKc"/>
    <property type="match status" value="1"/>
</dbReference>
<protein>
    <submittedName>
        <fullName evidence="7">Serine/threonine protein kinase</fullName>
    </submittedName>
</protein>
<dbReference type="SUPFAM" id="SSF56112">
    <property type="entry name" value="Protein kinase-like (PK-like)"/>
    <property type="match status" value="1"/>
</dbReference>
<keyword evidence="7" id="KW-0723">Serine/threonine-protein kinase</keyword>
<dbReference type="InterPro" id="IPR017441">
    <property type="entry name" value="Protein_kinase_ATP_BS"/>
</dbReference>
<dbReference type="InterPro" id="IPR008271">
    <property type="entry name" value="Ser/Thr_kinase_AS"/>
</dbReference>
<dbReference type="GO" id="GO:0004674">
    <property type="term" value="F:protein serine/threonine kinase activity"/>
    <property type="evidence" value="ECO:0007669"/>
    <property type="project" value="UniProtKB-KW"/>
</dbReference>
<comment type="caution">
    <text evidence="7">The sequence shown here is derived from an EMBL/GenBank/DDBJ whole genome shotgun (WGS) entry which is preliminary data.</text>
</comment>
<keyword evidence="2 5" id="KW-0547">Nucleotide-binding</keyword>
<keyword evidence="4 5" id="KW-0067">ATP-binding</keyword>
<evidence type="ECO:0000313" key="8">
    <source>
        <dbReference type="Proteomes" id="UP000031599"/>
    </source>
</evidence>
<evidence type="ECO:0000256" key="5">
    <source>
        <dbReference type="PROSITE-ProRule" id="PRU10141"/>
    </source>
</evidence>
<feature type="binding site" evidence="5">
    <location>
        <position position="41"/>
    </location>
    <ligand>
        <name>ATP</name>
        <dbReference type="ChEBI" id="CHEBI:30616"/>
    </ligand>
</feature>
<sequence>MNVLQVFDPDRFQDVNRIGAGNNATVFSAWDRDLERPVALKISMEDTLLDILGNERLADLGIAAGLQQFIDEVGGREHRYTLLREARLLARVHHPNVVAALDVGVLDGSIALVMPLMSGGVLDGEARDGTWQHVLELALAIGEGLAALHEARILHRDVKPNNVLFDGRGRPHITDLGLACSLDDDEAMADWPGTRDYMAPETRARSHRDQRDDLYAYCIVVFQMFYGHMPFASKAARVAGRVSQIVRPGDMPAAVREVLVCGLHPAAERRWPDMPTLLAAMRHAGAPETRRHWPWLAASVTAAFAVGVFTSSTLVWADACDDVASEIAWDQSLARELRRTLGSRSASDALDSWAARWVAMRGQECHAAKRAGGAPVPSPCAARLQSRFDATIRVLLDEPAQGAVNYTKVISDLPPPERCLDEPNLASDTPRSELREFSSLAALDRGTTPGMLELRDRDDELAALLSIDEFGECCGEPAHVKQAEYLALAWVHQSAYDIARAMYWGGLIHRREHDLDEAQRVLISAFERATAVGANELGAEAMLELTMIAGQRGQIASVDAYALLARGLLARTRADRVAEVLRVHGLALLSGTQADQDRGVEFLEQSVSMYEAKHARYGGPREDIATATHALAHGLLVVGRNEQALDAAQNSLDLHVEAFIGWTPQTHQLHRLIFEAQVKLGLLREAAETREALIQPLFDAGSVAAGIDECEWIAGTYAQEGDTTVAEEWRIKGRRAAELLKPDMPDAL</sequence>
<evidence type="ECO:0000259" key="6">
    <source>
        <dbReference type="PROSITE" id="PS50011"/>
    </source>
</evidence>
<dbReference type="Gene3D" id="1.25.40.10">
    <property type="entry name" value="Tetratricopeptide repeat domain"/>
    <property type="match status" value="1"/>
</dbReference>
<dbReference type="InterPro" id="IPR011009">
    <property type="entry name" value="Kinase-like_dom_sf"/>
</dbReference>
<evidence type="ECO:0000256" key="3">
    <source>
        <dbReference type="ARBA" id="ARBA00022777"/>
    </source>
</evidence>
<dbReference type="SUPFAM" id="SSF48452">
    <property type="entry name" value="TPR-like"/>
    <property type="match status" value="1"/>
</dbReference>
<proteinExistence type="predicted"/>
<dbReference type="PANTHER" id="PTHR43289:SF6">
    <property type="entry name" value="SERINE_THREONINE-PROTEIN KINASE NEKL-3"/>
    <property type="match status" value="1"/>
</dbReference>
<dbReference type="EMBL" id="JMCC02000006">
    <property type="protein sequence ID" value="KIG19068.1"/>
    <property type="molecule type" value="Genomic_DNA"/>
</dbReference>
<dbReference type="InterPro" id="IPR011990">
    <property type="entry name" value="TPR-like_helical_dom_sf"/>
</dbReference>
<name>A0A0C2A6Q3_9BACT</name>
<organism evidence="7 8">
    <name type="scientific">Enhygromyxa salina</name>
    <dbReference type="NCBI Taxonomy" id="215803"/>
    <lineage>
        <taxon>Bacteria</taxon>
        <taxon>Pseudomonadati</taxon>
        <taxon>Myxococcota</taxon>
        <taxon>Polyangia</taxon>
        <taxon>Nannocystales</taxon>
        <taxon>Nannocystaceae</taxon>
        <taxon>Enhygromyxa</taxon>
    </lineage>
</organism>
<dbReference type="PROSITE" id="PS50011">
    <property type="entry name" value="PROTEIN_KINASE_DOM"/>
    <property type="match status" value="1"/>
</dbReference>
<dbReference type="InterPro" id="IPR000719">
    <property type="entry name" value="Prot_kinase_dom"/>
</dbReference>
<dbReference type="PROSITE" id="PS00107">
    <property type="entry name" value="PROTEIN_KINASE_ATP"/>
    <property type="match status" value="1"/>
</dbReference>
<evidence type="ECO:0000313" key="7">
    <source>
        <dbReference type="EMBL" id="KIG19068.1"/>
    </source>
</evidence>
<feature type="domain" description="Protein kinase" evidence="6">
    <location>
        <begin position="12"/>
        <end position="286"/>
    </location>
</feature>
<dbReference type="Gene3D" id="3.30.200.20">
    <property type="entry name" value="Phosphorylase Kinase, domain 1"/>
    <property type="match status" value="1"/>
</dbReference>
<dbReference type="Proteomes" id="UP000031599">
    <property type="component" value="Unassembled WGS sequence"/>
</dbReference>
<evidence type="ECO:0000256" key="4">
    <source>
        <dbReference type="ARBA" id="ARBA00022840"/>
    </source>
</evidence>
<gene>
    <name evidence="7" type="ORF">DB30_05972</name>
</gene>
<dbReference type="PROSITE" id="PS00108">
    <property type="entry name" value="PROTEIN_KINASE_ST"/>
    <property type="match status" value="1"/>
</dbReference>